<dbReference type="STRING" id="2094558.A0A314XQC9"/>
<evidence type="ECO:0000313" key="3">
    <source>
        <dbReference type="Proteomes" id="UP000250321"/>
    </source>
</evidence>
<dbReference type="SMART" id="SM01116">
    <property type="entry name" value="Cyanate_lyase"/>
    <property type="match status" value="1"/>
</dbReference>
<dbReference type="InterPro" id="IPR003712">
    <property type="entry name" value="Cyanate_lyase_C"/>
</dbReference>
<feature type="domain" description="Cyanate lyase C-terminal" evidence="1">
    <location>
        <begin position="38"/>
        <end position="87"/>
    </location>
</feature>
<reference evidence="2 3" key="1">
    <citation type="submission" date="2018-02" db="EMBL/GenBank/DDBJ databases">
        <title>Draft genome of wild Prunus yedoensis var. nudiflora.</title>
        <authorList>
            <person name="Baek S."/>
            <person name="Kim J.-H."/>
            <person name="Choi K."/>
            <person name="Kim G.-B."/>
            <person name="Cho A."/>
            <person name="Jang H."/>
            <person name="Shin C.-H."/>
            <person name="Yu H.-J."/>
            <person name="Mun J.-H."/>
        </authorList>
    </citation>
    <scope>NUCLEOTIDE SEQUENCE [LARGE SCALE GENOMIC DNA]</scope>
    <source>
        <strain evidence="3">cv. Jeju island</strain>
        <tissue evidence="2">Leaf</tissue>
    </source>
</reference>
<keyword evidence="3" id="KW-1185">Reference proteome</keyword>
<dbReference type="SUPFAM" id="SSF55234">
    <property type="entry name" value="Cyanase C-terminal domain"/>
    <property type="match status" value="1"/>
</dbReference>
<dbReference type="Proteomes" id="UP000250321">
    <property type="component" value="Unassembled WGS sequence"/>
</dbReference>
<dbReference type="OrthoDB" id="10019422at2759"/>
<dbReference type="InterPro" id="IPR008076">
    <property type="entry name" value="Cyanase"/>
</dbReference>
<accession>A0A314XQC9</accession>
<organism evidence="2 3">
    <name type="scientific">Prunus yedoensis var. nudiflora</name>
    <dbReference type="NCBI Taxonomy" id="2094558"/>
    <lineage>
        <taxon>Eukaryota</taxon>
        <taxon>Viridiplantae</taxon>
        <taxon>Streptophyta</taxon>
        <taxon>Embryophyta</taxon>
        <taxon>Tracheophyta</taxon>
        <taxon>Spermatophyta</taxon>
        <taxon>Magnoliopsida</taxon>
        <taxon>eudicotyledons</taxon>
        <taxon>Gunneridae</taxon>
        <taxon>Pentapetalae</taxon>
        <taxon>rosids</taxon>
        <taxon>fabids</taxon>
        <taxon>Rosales</taxon>
        <taxon>Rosaceae</taxon>
        <taxon>Amygdaloideae</taxon>
        <taxon>Amygdaleae</taxon>
        <taxon>Prunus</taxon>
    </lineage>
</organism>
<name>A0A314XQC9_PRUYE</name>
<dbReference type="Pfam" id="PF02560">
    <property type="entry name" value="Cyanate_lyase"/>
    <property type="match status" value="1"/>
</dbReference>
<protein>
    <submittedName>
        <fullName evidence="2">Cyanate hydratase</fullName>
    </submittedName>
</protein>
<evidence type="ECO:0000259" key="1">
    <source>
        <dbReference type="SMART" id="SM01116"/>
    </source>
</evidence>
<dbReference type="PANTHER" id="PTHR34186">
    <property type="entry name" value="CYANATE HYDRATASE"/>
    <property type="match status" value="1"/>
</dbReference>
<comment type="caution">
    <text evidence="2">The sequence shown here is derived from an EMBL/GenBank/DDBJ whole genome shotgun (WGS) entry which is preliminary data.</text>
</comment>
<evidence type="ECO:0000313" key="2">
    <source>
        <dbReference type="EMBL" id="PQP96341.1"/>
    </source>
</evidence>
<dbReference type="AlphaFoldDB" id="A0A314XQC9"/>
<dbReference type="InterPro" id="IPR036581">
    <property type="entry name" value="Cyanate_lyase_C_sf"/>
</dbReference>
<dbReference type="GO" id="GO:0008824">
    <property type="term" value="F:cyanate hydratase activity"/>
    <property type="evidence" value="ECO:0007669"/>
    <property type="project" value="InterPro"/>
</dbReference>
<sequence>MYSRLYRVLTNPFGHIFQIDCPGKHCESCGGLGHQESSLRCALEEDMFLQSMSAIDFYCSIDKVKGVDGKDRVALVFDGKYLPHSEQYARSGKKKAFYTQMELDEVRDEWACHVLEWI</sequence>
<dbReference type="EMBL" id="PJQY01002113">
    <property type="protein sequence ID" value="PQP96341.1"/>
    <property type="molecule type" value="Genomic_DNA"/>
</dbReference>
<dbReference type="PANTHER" id="PTHR34186:SF2">
    <property type="entry name" value="CYANATE HYDRATASE"/>
    <property type="match status" value="1"/>
</dbReference>
<proteinExistence type="predicted"/>
<dbReference type="Gene3D" id="3.30.1160.10">
    <property type="entry name" value="Cyanate lyase, C-terminal domain"/>
    <property type="match status" value="1"/>
</dbReference>
<gene>
    <name evidence="2" type="ORF">Pyn_14259</name>
</gene>